<organism evidence="1 2">
    <name type="scientific">Eretmocerus hayati</name>
    <dbReference type="NCBI Taxonomy" id="131215"/>
    <lineage>
        <taxon>Eukaryota</taxon>
        <taxon>Metazoa</taxon>
        <taxon>Ecdysozoa</taxon>
        <taxon>Arthropoda</taxon>
        <taxon>Hexapoda</taxon>
        <taxon>Insecta</taxon>
        <taxon>Pterygota</taxon>
        <taxon>Neoptera</taxon>
        <taxon>Endopterygota</taxon>
        <taxon>Hymenoptera</taxon>
        <taxon>Apocrita</taxon>
        <taxon>Proctotrupomorpha</taxon>
        <taxon>Chalcidoidea</taxon>
        <taxon>Aphelinidae</taxon>
        <taxon>Aphelininae</taxon>
        <taxon>Eretmocerus</taxon>
    </lineage>
</organism>
<name>A0ACC2N6E2_9HYME</name>
<gene>
    <name evidence="1" type="ORF">QAD02_008432</name>
</gene>
<sequence>MPKGGRKVHKLRQSPPGGEHQNIVAYFETQNISEALRDRVENKGPKAQSGGYVHMGIVAPDDPNVAAERRKKFAARPTAFSPRQTLSRTNYKGVYINHKEYIKSLDTSDSVLERLQVPYHVPNHGKIQSLTEAEEMFEAILEANADKKVNPIYLRNEKLLQGDINPFKGILPGYIAHNGPKDLDPNNEATLGTLHPSVYYAGEYSFSEIHPEDGYAESVLIMRSCRGTGLGKIWILIAKDHFAIFNSIMVKIAQDLMRNRAGFHEWETNCAAPVNHKCFVVTPTFLREDKIRYEVICQYEGDMIVVDQFVLHQVVNVEENESIAMNFGSRRWSESAQKFFKCACKKSAIRFLSSVSRNGHPCPARECPCIFHTKAEMQRHLKLLHRKSPVKRLFVCHRCQGNCASQAHLIAHLQSCGSKRRKKMKKMCHKCNKSFVELKYHERKCQRPCPLCDKPQSARGYARHLAFYELERVQNLASTSTIYGSRDKYVQTDIEVAVQPSAGNVQGTLTLSELCFACGGNNSHLAKCVDRPTSNS</sequence>
<reference evidence="1" key="1">
    <citation type="submission" date="2023-04" db="EMBL/GenBank/DDBJ databases">
        <title>A chromosome-level genome assembly of the parasitoid wasp Eretmocerus hayati.</title>
        <authorList>
            <person name="Zhong Y."/>
            <person name="Liu S."/>
            <person name="Liu Y."/>
        </authorList>
    </citation>
    <scope>NUCLEOTIDE SEQUENCE</scope>
    <source>
        <strain evidence="1">ZJU_SS_LIU_2023</strain>
    </source>
</reference>
<dbReference type="Proteomes" id="UP001239111">
    <property type="component" value="Chromosome 4"/>
</dbReference>
<proteinExistence type="predicted"/>
<evidence type="ECO:0000313" key="1">
    <source>
        <dbReference type="EMBL" id="KAJ8666770.1"/>
    </source>
</evidence>
<protein>
    <submittedName>
        <fullName evidence="1">Uncharacterized protein</fullName>
    </submittedName>
</protein>
<evidence type="ECO:0000313" key="2">
    <source>
        <dbReference type="Proteomes" id="UP001239111"/>
    </source>
</evidence>
<accession>A0ACC2N6E2</accession>
<keyword evidence="2" id="KW-1185">Reference proteome</keyword>
<dbReference type="EMBL" id="CM056744">
    <property type="protein sequence ID" value="KAJ8666770.1"/>
    <property type="molecule type" value="Genomic_DNA"/>
</dbReference>
<comment type="caution">
    <text evidence="1">The sequence shown here is derived from an EMBL/GenBank/DDBJ whole genome shotgun (WGS) entry which is preliminary data.</text>
</comment>